<feature type="transmembrane region" description="Helical" evidence="2">
    <location>
        <begin position="305"/>
        <end position="322"/>
    </location>
</feature>
<evidence type="ECO:0000256" key="2">
    <source>
        <dbReference type="SAM" id="Phobius"/>
    </source>
</evidence>
<keyword evidence="1" id="KW-0175">Coiled coil</keyword>
<reference evidence="3 4" key="1">
    <citation type="submission" date="2022-11" db="EMBL/GenBank/DDBJ databases">
        <title>Desulfobotulus tamanensis H1 sp. nov. - anaerobic, alkaliphilic, sulphate reducing bacterium isolated from terrestrial mud volcano.</title>
        <authorList>
            <person name="Frolova A."/>
            <person name="Merkel A.Y."/>
            <person name="Slobodkin A.I."/>
        </authorList>
    </citation>
    <scope>NUCLEOTIDE SEQUENCE [LARGE SCALE GENOMIC DNA]</scope>
    <source>
        <strain evidence="3 4">H1</strain>
    </source>
</reference>
<comment type="caution">
    <text evidence="3">The sequence shown here is derived from an EMBL/GenBank/DDBJ whole genome shotgun (WGS) entry which is preliminary data.</text>
</comment>
<protein>
    <recommendedName>
        <fullName evidence="5">Mechanosensitive ion channel family protein</fullName>
    </recommendedName>
</protein>
<dbReference type="Proteomes" id="UP001209681">
    <property type="component" value="Unassembled WGS sequence"/>
</dbReference>
<keyword evidence="2" id="KW-0812">Transmembrane</keyword>
<evidence type="ECO:0000256" key="1">
    <source>
        <dbReference type="SAM" id="Coils"/>
    </source>
</evidence>
<proteinExistence type="predicted"/>
<feature type="transmembrane region" description="Helical" evidence="2">
    <location>
        <begin position="242"/>
        <end position="260"/>
    </location>
</feature>
<evidence type="ECO:0008006" key="5">
    <source>
        <dbReference type="Google" id="ProtNLM"/>
    </source>
</evidence>
<feature type="transmembrane region" description="Helical" evidence="2">
    <location>
        <begin position="281"/>
        <end position="299"/>
    </location>
</feature>
<organism evidence="3 4">
    <name type="scientific">Desulfobotulus pelophilus</name>
    <dbReference type="NCBI Taxonomy" id="2823377"/>
    <lineage>
        <taxon>Bacteria</taxon>
        <taxon>Pseudomonadati</taxon>
        <taxon>Thermodesulfobacteriota</taxon>
        <taxon>Desulfobacteria</taxon>
        <taxon>Desulfobacterales</taxon>
        <taxon>Desulfobacteraceae</taxon>
        <taxon>Desulfobotulus</taxon>
    </lineage>
</organism>
<evidence type="ECO:0000313" key="3">
    <source>
        <dbReference type="EMBL" id="MCW7752845.1"/>
    </source>
</evidence>
<keyword evidence="2" id="KW-0472">Membrane</keyword>
<feature type="coiled-coil region" evidence="1">
    <location>
        <begin position="50"/>
        <end position="77"/>
    </location>
</feature>
<sequence length="568" mass="65306">MSLPSFRKKFALISLTLLAALFFLVPDISGSPGIHRPFQEEGPPSALDTLNDLRLSMEAMKRDINAKEEEYETAVIEERRQAIRSELRYLMTLKDAYQREFESIATGMEVESTSHEPLKPFRIEEEIMEVLRPLVEGMKQMTSRPRELERLRKDIAFYETNLPRIRHAIAKIENFMEINDNLELHHHLADLMLGWQEREKEALRQIRRLSFQLDQKTDPKEPILISMQKSTVNFVKTRGRNLFLAFSAFIGTFLLLRLAYWKWSHRQKQSPPPFYHRLLQVVFHSTTAIVSISAALLLLYAFGDWMLLSIALLLLIALAWSARNGMAQFWEQGKLILNMGTLREGERVIHRGLPWKVQKLGLQGILINPELEGGMLRIPLKHLVGMQSRPFMETEPWFPCRKNDILLFADGTIAKVILQTPEQVVGELEGGIRKTWPSVEFLSLSPHNLSTKSFCVQAILRLDYRHKADVTGAIPDILRLHMQTGVAKAGFEPCLQRINVELMETGESSLNIRIFTVFSSEAAEDYLALQRLLHQLSIEAGNRFNWTIPFPQLTIHRPQDKIIAACPD</sequence>
<keyword evidence="2" id="KW-1133">Transmembrane helix</keyword>
<keyword evidence="4" id="KW-1185">Reference proteome</keyword>
<dbReference type="RefSeq" id="WP_265423706.1">
    <property type="nucleotide sequence ID" value="NZ_JAPFPW010000002.1"/>
</dbReference>
<name>A0ABT3N5V9_9BACT</name>
<dbReference type="EMBL" id="JAPFPW010000002">
    <property type="protein sequence ID" value="MCW7752845.1"/>
    <property type="molecule type" value="Genomic_DNA"/>
</dbReference>
<accession>A0ABT3N5V9</accession>
<evidence type="ECO:0000313" key="4">
    <source>
        <dbReference type="Proteomes" id="UP001209681"/>
    </source>
</evidence>
<gene>
    <name evidence="3" type="ORF">OOT00_02480</name>
</gene>